<dbReference type="PANTHER" id="PTHR24421">
    <property type="entry name" value="NITRATE/NITRITE SENSOR PROTEIN NARX-RELATED"/>
    <property type="match status" value="1"/>
</dbReference>
<evidence type="ECO:0000256" key="3">
    <source>
        <dbReference type="ARBA" id="ARBA00023012"/>
    </source>
</evidence>
<evidence type="ECO:0000313" key="6">
    <source>
        <dbReference type="EMBL" id="EMI58174.1"/>
    </source>
</evidence>
<comment type="caution">
    <text evidence="6">The sequence shown here is derived from an EMBL/GenBank/DDBJ whole genome shotgun (WGS) entry which is preliminary data.</text>
</comment>
<reference evidence="6 7" key="1">
    <citation type="journal article" date="2013" name="Mar. Genomics">
        <title>Expression of sulfatases in Rhodopirellula baltica and the diversity of sulfatases in the genus Rhodopirellula.</title>
        <authorList>
            <person name="Wegner C.E."/>
            <person name="Richter-Heitmann T."/>
            <person name="Klindworth A."/>
            <person name="Klockow C."/>
            <person name="Richter M."/>
            <person name="Achstetter T."/>
            <person name="Glockner F.O."/>
            <person name="Harder J."/>
        </authorList>
    </citation>
    <scope>NUCLEOTIDE SEQUENCE [LARGE SCALE GENOMIC DNA]</scope>
    <source>
        <strain evidence="6 7">SM41</strain>
    </source>
</reference>
<dbReference type="Gene3D" id="1.20.5.1930">
    <property type="match status" value="1"/>
</dbReference>
<dbReference type="SUPFAM" id="SSF55874">
    <property type="entry name" value="ATPase domain of HSP90 chaperone/DNA topoisomerase II/histidine kinase"/>
    <property type="match status" value="1"/>
</dbReference>
<sequence length="426" mass="48332">MLPTLSVDLGSTYEVERIHFHSTDQSDTIPASAPEGFGFPGRIVVEGAFQEDFSDAVTLLEYVRESETDTGPIVMQRFPKTACRYVRMKLDDLPKHMGYNLETKFVGFAEVEIFSDGINVAIDRLFDANFRVFGFTRSLQSLTDGNNIYGQIISIKQWMHELSTRHQFESERPLIIAELNRRYYQQSTVIRRLTWLVVVLVLGTIAALIIGHTRRQRAINRTREQIAADLHDELGANLHALSLLADIAHVNRASPDKLSDLLQRIRALSQRSGMSARYCSNLLESKGLFENLVHDMRRTSERMMADLEHKLTIVGEEHLNLLSHRNRIDLFLFYKECLANILQHSNATRASTKLVADPNEVRLIVTDNGCGLVAQIGDRVPKSLGRRARLLGAQVTAENLPDHGTRITLTLRQSRISSWRSRREAT</sequence>
<name>M5UA31_9BACT</name>
<dbReference type="Proteomes" id="UP000011885">
    <property type="component" value="Unassembled WGS sequence"/>
</dbReference>
<feature type="transmembrane region" description="Helical" evidence="4">
    <location>
        <begin position="193"/>
        <end position="211"/>
    </location>
</feature>
<dbReference type="InterPro" id="IPR036890">
    <property type="entry name" value="HATPase_C_sf"/>
</dbReference>
<accession>M5UA31</accession>
<feature type="domain" description="Signal transduction histidine kinase subgroup 3 dimerisation and phosphoacceptor" evidence="5">
    <location>
        <begin position="223"/>
        <end position="277"/>
    </location>
</feature>
<keyword evidence="4" id="KW-0472">Membrane</keyword>
<dbReference type="CDD" id="cd16917">
    <property type="entry name" value="HATPase_UhpB-NarQ-NarX-like"/>
    <property type="match status" value="1"/>
</dbReference>
<dbReference type="Gene3D" id="3.30.565.10">
    <property type="entry name" value="Histidine kinase-like ATPase, C-terminal domain"/>
    <property type="match status" value="1"/>
</dbReference>
<proteinExistence type="predicted"/>
<protein>
    <submittedName>
        <fullName evidence="6">Sensor histidine kinase</fullName>
    </submittedName>
</protein>
<evidence type="ECO:0000256" key="1">
    <source>
        <dbReference type="ARBA" id="ARBA00022679"/>
    </source>
</evidence>
<dbReference type="GO" id="GO:0016020">
    <property type="term" value="C:membrane"/>
    <property type="evidence" value="ECO:0007669"/>
    <property type="project" value="InterPro"/>
</dbReference>
<evidence type="ECO:0000259" key="5">
    <source>
        <dbReference type="Pfam" id="PF07730"/>
    </source>
</evidence>
<keyword evidence="2 6" id="KW-0418">Kinase</keyword>
<dbReference type="GO" id="GO:0046983">
    <property type="term" value="F:protein dimerization activity"/>
    <property type="evidence" value="ECO:0007669"/>
    <property type="project" value="InterPro"/>
</dbReference>
<evidence type="ECO:0000313" key="7">
    <source>
        <dbReference type="Proteomes" id="UP000011885"/>
    </source>
</evidence>
<dbReference type="InterPro" id="IPR011712">
    <property type="entry name" value="Sig_transdc_His_kin_sub3_dim/P"/>
</dbReference>
<dbReference type="Pfam" id="PF07730">
    <property type="entry name" value="HisKA_3"/>
    <property type="match status" value="1"/>
</dbReference>
<evidence type="ECO:0000256" key="2">
    <source>
        <dbReference type="ARBA" id="ARBA00022777"/>
    </source>
</evidence>
<keyword evidence="4" id="KW-0812">Transmembrane</keyword>
<dbReference type="InterPro" id="IPR050482">
    <property type="entry name" value="Sensor_HK_TwoCompSys"/>
</dbReference>
<keyword evidence="4" id="KW-1133">Transmembrane helix</keyword>
<dbReference type="PATRIC" id="fig|1263870.3.peg.417"/>
<gene>
    <name evidence="6" type="ORF">RSSM_00383</name>
</gene>
<dbReference type="GO" id="GO:0000155">
    <property type="term" value="F:phosphorelay sensor kinase activity"/>
    <property type="evidence" value="ECO:0007669"/>
    <property type="project" value="InterPro"/>
</dbReference>
<evidence type="ECO:0000256" key="4">
    <source>
        <dbReference type="SAM" id="Phobius"/>
    </source>
</evidence>
<keyword evidence="3" id="KW-0902">Two-component regulatory system</keyword>
<keyword evidence="7" id="KW-1185">Reference proteome</keyword>
<dbReference type="AlphaFoldDB" id="M5UA31"/>
<dbReference type="EMBL" id="ANOH01000037">
    <property type="protein sequence ID" value="EMI58174.1"/>
    <property type="molecule type" value="Genomic_DNA"/>
</dbReference>
<organism evidence="6 7">
    <name type="scientific">Rhodopirellula sallentina SM41</name>
    <dbReference type="NCBI Taxonomy" id="1263870"/>
    <lineage>
        <taxon>Bacteria</taxon>
        <taxon>Pseudomonadati</taxon>
        <taxon>Planctomycetota</taxon>
        <taxon>Planctomycetia</taxon>
        <taxon>Pirellulales</taxon>
        <taxon>Pirellulaceae</taxon>
        <taxon>Rhodopirellula</taxon>
    </lineage>
</organism>
<keyword evidence="1" id="KW-0808">Transferase</keyword>